<organism evidence="1 2">
    <name type="scientific">Symbiodinium microadriaticum</name>
    <name type="common">Dinoflagellate</name>
    <name type="synonym">Zooxanthella microadriatica</name>
    <dbReference type="NCBI Taxonomy" id="2951"/>
    <lineage>
        <taxon>Eukaryota</taxon>
        <taxon>Sar</taxon>
        <taxon>Alveolata</taxon>
        <taxon>Dinophyceae</taxon>
        <taxon>Suessiales</taxon>
        <taxon>Symbiodiniaceae</taxon>
        <taxon>Symbiodinium</taxon>
    </lineage>
</organism>
<evidence type="ECO:0000313" key="1">
    <source>
        <dbReference type="EMBL" id="OLQ14611.1"/>
    </source>
</evidence>
<dbReference type="Proteomes" id="UP000186817">
    <property type="component" value="Unassembled WGS sequence"/>
</dbReference>
<name>A0A1Q9F4M3_SYMMI</name>
<reference evidence="1 2" key="1">
    <citation type="submission" date="2016-02" db="EMBL/GenBank/DDBJ databases">
        <title>Genome analysis of coral dinoflagellate symbionts highlights evolutionary adaptations to a symbiotic lifestyle.</title>
        <authorList>
            <person name="Aranda M."/>
            <person name="Li Y."/>
            <person name="Liew Y.J."/>
            <person name="Baumgarten S."/>
            <person name="Simakov O."/>
            <person name="Wilson M."/>
            <person name="Piel J."/>
            <person name="Ashoor H."/>
            <person name="Bougouffa S."/>
            <person name="Bajic V.B."/>
            <person name="Ryu T."/>
            <person name="Ravasi T."/>
            <person name="Bayer T."/>
            <person name="Micklem G."/>
            <person name="Kim H."/>
            <person name="Bhak J."/>
            <person name="Lajeunesse T.C."/>
            <person name="Voolstra C.R."/>
        </authorList>
    </citation>
    <scope>NUCLEOTIDE SEQUENCE [LARGE SCALE GENOMIC DNA]</scope>
    <source>
        <strain evidence="1 2">CCMP2467</strain>
    </source>
</reference>
<keyword evidence="2" id="KW-1185">Reference proteome</keyword>
<dbReference type="AlphaFoldDB" id="A0A1Q9F4M3"/>
<protein>
    <submittedName>
        <fullName evidence="1">Uncharacterized protein</fullName>
    </submittedName>
</protein>
<dbReference type="OrthoDB" id="464167at2759"/>
<evidence type="ECO:0000313" key="2">
    <source>
        <dbReference type="Proteomes" id="UP000186817"/>
    </source>
</evidence>
<gene>
    <name evidence="1" type="ORF">AK812_SmicGene1247</name>
</gene>
<accession>A0A1Q9F4M3</accession>
<sequence>MNAATPNLRRLAKLPGFCAAYATNLHRPTERQKDMFHPLPVGFLPNRLTAHNEALLLTSRAAAPSWSRRSERLLVPWMRMQCGQRWRRGYRTVLEALEYRDLVKIVDRRLPFPDYLEQLGSHRAVLSPPGKGCKPLIYNDTDFDTRHYQRASVSTIPHPDDLSPDLLRKILDSLEDPAASDSQQLKGVGGAKGGGYAHRVLDKSMASGPPESLRDLKVHGLLHEAILKIFPNVAFRILMSYNNMKSCRRFSSLESGRTSLGAYLESCGAVWGDAYEAEPVQLADEGRRCSWRVAMPAERLASLRPGDMLESPTFTLPGGCRGRFQLFPKGETDEMEPGHCSLWLCADAPVLENIRLRLGKVEAPCGSATFCRLEDALQGDVMDLSLELDTAEAAAQAPPEVEQRLLINDLQYAEWQLFQAWRINEKARGNGSGFVSSPPFRFHHVLLGMGLSGASVGCSRFVEYLEVPNKDLCAVMFRCRVPGLSMKVSLSIGTAFSKTLMSQGTATIQEDLVAGQYLQVNLRAPGVLAEDGSLTVQCALDQVVSMPRQLEEMIPRLDERVNWPKRI</sequence>
<dbReference type="EMBL" id="LSRX01000013">
    <property type="protein sequence ID" value="OLQ14611.1"/>
    <property type="molecule type" value="Genomic_DNA"/>
</dbReference>
<comment type="caution">
    <text evidence="1">The sequence shown here is derived from an EMBL/GenBank/DDBJ whole genome shotgun (WGS) entry which is preliminary data.</text>
</comment>
<proteinExistence type="predicted"/>